<evidence type="ECO:0000259" key="8">
    <source>
        <dbReference type="Pfam" id="PF04545"/>
    </source>
</evidence>
<comment type="caution">
    <text evidence="9">The sequence shown here is derived from an EMBL/GenBank/DDBJ whole genome shotgun (WGS) entry which is preliminary data.</text>
</comment>
<dbReference type="InterPro" id="IPR007627">
    <property type="entry name" value="RNA_pol_sigma70_r2"/>
</dbReference>
<dbReference type="Gene3D" id="1.10.10.10">
    <property type="entry name" value="Winged helix-like DNA-binding domain superfamily/Winged helix DNA-binding domain"/>
    <property type="match status" value="1"/>
</dbReference>
<evidence type="ECO:0000256" key="4">
    <source>
        <dbReference type="ARBA" id="ARBA00023125"/>
    </source>
</evidence>
<dbReference type="GO" id="GO:0003677">
    <property type="term" value="F:DNA binding"/>
    <property type="evidence" value="ECO:0007669"/>
    <property type="project" value="UniProtKB-KW"/>
</dbReference>
<comment type="similarity">
    <text evidence="1 6">Belongs to the sigma-70 factor family. ECF subfamily.</text>
</comment>
<dbReference type="InterPro" id="IPR013325">
    <property type="entry name" value="RNA_pol_sigma_r2"/>
</dbReference>
<evidence type="ECO:0000256" key="3">
    <source>
        <dbReference type="ARBA" id="ARBA00023082"/>
    </source>
</evidence>
<evidence type="ECO:0000256" key="1">
    <source>
        <dbReference type="ARBA" id="ARBA00010641"/>
    </source>
</evidence>
<dbReference type="SUPFAM" id="SSF88659">
    <property type="entry name" value="Sigma3 and sigma4 domains of RNA polymerase sigma factors"/>
    <property type="match status" value="1"/>
</dbReference>
<keyword evidence="5 6" id="KW-0804">Transcription</keyword>
<dbReference type="InterPro" id="IPR000838">
    <property type="entry name" value="RNA_pol_sigma70_ECF_CS"/>
</dbReference>
<accession>A0A1G2LD50</accession>
<evidence type="ECO:0000256" key="5">
    <source>
        <dbReference type="ARBA" id="ARBA00023163"/>
    </source>
</evidence>
<keyword evidence="4 6" id="KW-0238">DNA-binding</keyword>
<dbReference type="InterPro" id="IPR039425">
    <property type="entry name" value="RNA_pol_sigma-70-like"/>
</dbReference>
<dbReference type="PANTHER" id="PTHR43133:SF62">
    <property type="entry name" value="RNA POLYMERASE SIGMA FACTOR SIGZ"/>
    <property type="match status" value="1"/>
</dbReference>
<dbReference type="PROSITE" id="PS01063">
    <property type="entry name" value="SIGMA70_ECF"/>
    <property type="match status" value="1"/>
</dbReference>
<dbReference type="Pfam" id="PF04545">
    <property type="entry name" value="Sigma70_r4"/>
    <property type="match status" value="1"/>
</dbReference>
<feature type="domain" description="RNA polymerase sigma-70 region 2" evidence="7">
    <location>
        <begin position="29"/>
        <end position="95"/>
    </location>
</feature>
<dbReference type="InterPro" id="IPR036388">
    <property type="entry name" value="WH-like_DNA-bd_sf"/>
</dbReference>
<feature type="domain" description="RNA polymerase sigma-70 region 4" evidence="8">
    <location>
        <begin position="136"/>
        <end position="182"/>
    </location>
</feature>
<protein>
    <recommendedName>
        <fullName evidence="6">RNA polymerase sigma factor</fullName>
    </recommendedName>
</protein>
<dbReference type="AlphaFoldDB" id="A0A1G2LD50"/>
<dbReference type="STRING" id="1802280.A3B37_02110"/>
<dbReference type="NCBIfam" id="TIGR02937">
    <property type="entry name" value="sigma70-ECF"/>
    <property type="match status" value="1"/>
</dbReference>
<evidence type="ECO:0000313" key="9">
    <source>
        <dbReference type="EMBL" id="OHA09474.1"/>
    </source>
</evidence>
<dbReference type="Proteomes" id="UP000176705">
    <property type="component" value="Unassembled WGS sequence"/>
</dbReference>
<organism evidence="9 10">
    <name type="scientific">Candidatus Sungbacteria bacterium RIFCSPLOWO2_01_FULL_59_16</name>
    <dbReference type="NCBI Taxonomy" id="1802280"/>
    <lineage>
        <taxon>Bacteria</taxon>
        <taxon>Candidatus Sungiibacteriota</taxon>
    </lineage>
</organism>
<proteinExistence type="inferred from homology"/>
<dbReference type="Gene3D" id="1.10.1740.10">
    <property type="match status" value="1"/>
</dbReference>
<dbReference type="InterPro" id="IPR013324">
    <property type="entry name" value="RNA_pol_sigma_r3/r4-like"/>
</dbReference>
<name>A0A1G2LD50_9BACT</name>
<dbReference type="InterPro" id="IPR014284">
    <property type="entry name" value="RNA_pol_sigma-70_dom"/>
</dbReference>
<evidence type="ECO:0000259" key="7">
    <source>
        <dbReference type="Pfam" id="PF04542"/>
    </source>
</evidence>
<reference evidence="9 10" key="1">
    <citation type="journal article" date="2016" name="Nat. Commun.">
        <title>Thousands of microbial genomes shed light on interconnected biogeochemical processes in an aquifer system.</title>
        <authorList>
            <person name="Anantharaman K."/>
            <person name="Brown C.T."/>
            <person name="Hug L.A."/>
            <person name="Sharon I."/>
            <person name="Castelle C.J."/>
            <person name="Probst A.J."/>
            <person name="Thomas B.C."/>
            <person name="Singh A."/>
            <person name="Wilkins M.J."/>
            <person name="Karaoz U."/>
            <person name="Brodie E.L."/>
            <person name="Williams K.H."/>
            <person name="Hubbard S.S."/>
            <person name="Banfield J.F."/>
        </authorList>
    </citation>
    <scope>NUCLEOTIDE SEQUENCE [LARGE SCALE GENOMIC DNA]</scope>
</reference>
<keyword evidence="2 6" id="KW-0805">Transcription regulation</keyword>
<dbReference type="PANTHER" id="PTHR43133">
    <property type="entry name" value="RNA POLYMERASE ECF-TYPE SIGMA FACTO"/>
    <property type="match status" value="1"/>
</dbReference>
<dbReference type="InterPro" id="IPR007630">
    <property type="entry name" value="RNA_pol_sigma70_r4"/>
</dbReference>
<dbReference type="EMBL" id="MHQS01000002">
    <property type="protein sequence ID" value="OHA09474.1"/>
    <property type="molecule type" value="Genomic_DNA"/>
</dbReference>
<dbReference type="Pfam" id="PF04542">
    <property type="entry name" value="Sigma70_r2"/>
    <property type="match status" value="1"/>
</dbReference>
<gene>
    <name evidence="9" type="ORF">A3B37_02110</name>
</gene>
<keyword evidence="3 6" id="KW-0731">Sigma factor</keyword>
<evidence type="ECO:0000313" key="10">
    <source>
        <dbReference type="Proteomes" id="UP000176705"/>
    </source>
</evidence>
<dbReference type="GO" id="GO:0016987">
    <property type="term" value="F:sigma factor activity"/>
    <property type="evidence" value="ECO:0007669"/>
    <property type="project" value="UniProtKB-KW"/>
</dbReference>
<evidence type="ECO:0000256" key="6">
    <source>
        <dbReference type="RuleBase" id="RU000716"/>
    </source>
</evidence>
<dbReference type="SUPFAM" id="SSF88946">
    <property type="entry name" value="Sigma2 domain of RNA polymerase sigma factors"/>
    <property type="match status" value="1"/>
</dbReference>
<evidence type="ECO:0000256" key="2">
    <source>
        <dbReference type="ARBA" id="ARBA00023015"/>
    </source>
</evidence>
<sequence length="186" mass="21404">MHRTDSPDRSDEELIRSYLNGEEEALRMLIARYLRPMYHFTYRYTASGPDAEDVTQEVFAKVWKNLKRYDERTSFRAWLFAIAKNTAIDWLRKRKIEPASTIDEEMTDALIDPAPLPSEIAETKMTASAVGEAAGRLEPGARTVLRFRYDDGLTFREIAGILKKPLDTVKSQHRRALAKLRALLKT</sequence>
<dbReference type="GO" id="GO:0006352">
    <property type="term" value="P:DNA-templated transcription initiation"/>
    <property type="evidence" value="ECO:0007669"/>
    <property type="project" value="InterPro"/>
</dbReference>